<accession>A0AAD6Y827</accession>
<reference evidence="2" key="1">
    <citation type="submission" date="2023-03" db="EMBL/GenBank/DDBJ databases">
        <title>Massive genome expansion in bonnet fungi (Mycena s.s.) driven by repeated elements and novel gene families across ecological guilds.</title>
        <authorList>
            <consortium name="Lawrence Berkeley National Laboratory"/>
            <person name="Harder C.B."/>
            <person name="Miyauchi S."/>
            <person name="Viragh M."/>
            <person name="Kuo A."/>
            <person name="Thoen E."/>
            <person name="Andreopoulos B."/>
            <person name="Lu D."/>
            <person name="Skrede I."/>
            <person name="Drula E."/>
            <person name="Henrissat B."/>
            <person name="Morin E."/>
            <person name="Kohler A."/>
            <person name="Barry K."/>
            <person name="LaButti K."/>
            <person name="Morin E."/>
            <person name="Salamov A."/>
            <person name="Lipzen A."/>
            <person name="Mereny Z."/>
            <person name="Hegedus B."/>
            <person name="Baldrian P."/>
            <person name="Stursova M."/>
            <person name="Weitz H."/>
            <person name="Taylor A."/>
            <person name="Grigoriev I.V."/>
            <person name="Nagy L.G."/>
            <person name="Martin F."/>
            <person name="Kauserud H."/>
        </authorList>
    </citation>
    <scope>NUCLEOTIDE SEQUENCE</scope>
    <source>
        <strain evidence="2">9144</strain>
    </source>
</reference>
<organism evidence="2 3">
    <name type="scientific">Mycena pura</name>
    <dbReference type="NCBI Taxonomy" id="153505"/>
    <lineage>
        <taxon>Eukaryota</taxon>
        <taxon>Fungi</taxon>
        <taxon>Dikarya</taxon>
        <taxon>Basidiomycota</taxon>
        <taxon>Agaricomycotina</taxon>
        <taxon>Agaricomycetes</taxon>
        <taxon>Agaricomycetidae</taxon>
        <taxon>Agaricales</taxon>
        <taxon>Marasmiineae</taxon>
        <taxon>Mycenaceae</taxon>
        <taxon>Mycena</taxon>
    </lineage>
</organism>
<comment type="caution">
    <text evidence="2">The sequence shown here is derived from an EMBL/GenBank/DDBJ whole genome shotgun (WGS) entry which is preliminary data.</text>
</comment>
<evidence type="ECO:0000256" key="1">
    <source>
        <dbReference type="SAM" id="MobiDB-lite"/>
    </source>
</evidence>
<keyword evidence="3" id="KW-1185">Reference proteome</keyword>
<dbReference type="EMBL" id="JARJCW010000089">
    <property type="protein sequence ID" value="KAJ7195622.1"/>
    <property type="molecule type" value="Genomic_DNA"/>
</dbReference>
<proteinExistence type="predicted"/>
<gene>
    <name evidence="2" type="ORF">GGX14DRAFT_376750</name>
</gene>
<evidence type="ECO:0008006" key="4">
    <source>
        <dbReference type="Google" id="ProtNLM"/>
    </source>
</evidence>
<dbReference type="AlphaFoldDB" id="A0AAD6Y827"/>
<feature type="region of interest" description="Disordered" evidence="1">
    <location>
        <begin position="52"/>
        <end position="82"/>
    </location>
</feature>
<protein>
    <recommendedName>
        <fullName evidence="4">MULE transposase domain-containing protein</fullName>
    </recommendedName>
</protein>
<name>A0AAD6Y827_9AGAR</name>
<evidence type="ECO:0000313" key="3">
    <source>
        <dbReference type="Proteomes" id="UP001219525"/>
    </source>
</evidence>
<dbReference type="Proteomes" id="UP001219525">
    <property type="component" value="Unassembled WGS sequence"/>
</dbReference>
<evidence type="ECO:0000313" key="2">
    <source>
        <dbReference type="EMBL" id="KAJ7195622.1"/>
    </source>
</evidence>
<feature type="non-terminal residue" evidence="2">
    <location>
        <position position="1"/>
    </location>
</feature>
<sequence length="586" mass="66223">MAEASQGDTRKCNGCKAIKPVCAEQWKASFGASGIAIGTKCRQCSDRAAHRLREKRANKHSVTPVDDTDDSDKENAKKLPRGNGGADFDISVFLDFSPLLPEDLSDFLSTTDNVNLIVAILDTSGSTADTAKARADEVSRLIWDAIDYRFSYHAVHHYRGAGGYSRFSYHCAQAATRKLPSEKVADPAKHRDKGQMKTYECNGWLDIWAAADNTKVFLRLRHMLCHEAYSCIDVPPDVKEILWKKKILPLYPKPTFKQQSIYNLHLKLNQDKWRAATDELESAIKLIEQFTGHGKTPLERIDLPENPDDGCIAVAFALPSLVNTWRSIVREIGLDSTFKTNRSGYECYAVLGEVFGSGVPLGFLLLKSKNPEIGAKEDYIRHCLRHFVAKCELDVEQCLTDKDIVEINAMLAEMPATVKYQLCFWHSIRIVKGRLCVLARRPAPYDSDAAFRCFDWIDREFVPERLQVAQSAIPRLKVFFNSQTMAAPARPKIVINFNGKTRSSVASGGDFDRFLDALEDEREEVETDLQDIDDRDGIDRFNGPDSWFEPGETVFAEDKKYVFCPAPHRSQLLHMFIRHFCEHSLL</sequence>